<feature type="compositionally biased region" description="Basic and acidic residues" evidence="1">
    <location>
        <begin position="409"/>
        <end position="424"/>
    </location>
</feature>
<dbReference type="Proteomes" id="UP000604046">
    <property type="component" value="Unassembled WGS sequence"/>
</dbReference>
<feature type="region of interest" description="Disordered" evidence="1">
    <location>
        <begin position="707"/>
        <end position="768"/>
    </location>
</feature>
<keyword evidence="3" id="KW-1185">Reference proteome</keyword>
<feature type="region of interest" description="Disordered" evidence="1">
    <location>
        <begin position="142"/>
        <end position="249"/>
    </location>
</feature>
<feature type="compositionally biased region" description="Low complexity" evidence="1">
    <location>
        <begin position="1236"/>
        <end position="1246"/>
    </location>
</feature>
<protein>
    <submittedName>
        <fullName evidence="2">Uncharacterized protein</fullName>
    </submittedName>
</protein>
<comment type="caution">
    <text evidence="2">The sequence shown here is derived from an EMBL/GenBank/DDBJ whole genome shotgun (WGS) entry which is preliminary data.</text>
</comment>
<feature type="compositionally biased region" description="Polar residues" evidence="1">
    <location>
        <begin position="1278"/>
        <end position="1290"/>
    </location>
</feature>
<feature type="compositionally biased region" description="Basic and acidic residues" evidence="1">
    <location>
        <begin position="897"/>
        <end position="908"/>
    </location>
</feature>
<feature type="region of interest" description="Disordered" evidence="1">
    <location>
        <begin position="939"/>
        <end position="960"/>
    </location>
</feature>
<feature type="compositionally biased region" description="Basic residues" evidence="1">
    <location>
        <begin position="158"/>
        <end position="186"/>
    </location>
</feature>
<feature type="compositionally biased region" description="Low complexity" evidence="1">
    <location>
        <begin position="633"/>
        <end position="645"/>
    </location>
</feature>
<accession>A0A812TUN1</accession>
<feature type="region of interest" description="Disordered" evidence="1">
    <location>
        <begin position="829"/>
        <end position="908"/>
    </location>
</feature>
<name>A0A812TUN1_9DINO</name>
<feature type="compositionally biased region" description="Acidic residues" evidence="1">
    <location>
        <begin position="1121"/>
        <end position="1134"/>
    </location>
</feature>
<feature type="compositionally biased region" description="Acidic residues" evidence="1">
    <location>
        <begin position="1096"/>
        <end position="1106"/>
    </location>
</feature>
<evidence type="ECO:0000313" key="3">
    <source>
        <dbReference type="Proteomes" id="UP000604046"/>
    </source>
</evidence>
<feature type="compositionally biased region" description="Basic and acidic residues" evidence="1">
    <location>
        <begin position="1082"/>
        <end position="1095"/>
    </location>
</feature>
<proteinExistence type="predicted"/>
<evidence type="ECO:0000313" key="2">
    <source>
        <dbReference type="EMBL" id="CAE7549798.1"/>
    </source>
</evidence>
<feature type="region of interest" description="Disordered" evidence="1">
    <location>
        <begin position="327"/>
        <end position="497"/>
    </location>
</feature>
<reference evidence="2" key="1">
    <citation type="submission" date="2021-02" db="EMBL/GenBank/DDBJ databases">
        <authorList>
            <person name="Dougan E. K."/>
            <person name="Rhodes N."/>
            <person name="Thang M."/>
            <person name="Chan C."/>
        </authorList>
    </citation>
    <scope>NUCLEOTIDE SEQUENCE</scope>
</reference>
<feature type="region of interest" description="Disordered" evidence="1">
    <location>
        <begin position="1062"/>
        <end position="1176"/>
    </location>
</feature>
<feature type="region of interest" description="Disordered" evidence="1">
    <location>
        <begin position="1207"/>
        <end position="1313"/>
    </location>
</feature>
<dbReference type="EMBL" id="CAJNDS010002629">
    <property type="protein sequence ID" value="CAE7549798.1"/>
    <property type="molecule type" value="Genomic_DNA"/>
</dbReference>
<feature type="compositionally biased region" description="Basic and acidic residues" evidence="1">
    <location>
        <begin position="332"/>
        <end position="343"/>
    </location>
</feature>
<feature type="region of interest" description="Disordered" evidence="1">
    <location>
        <begin position="583"/>
        <end position="666"/>
    </location>
</feature>
<gene>
    <name evidence="2" type="ORF">SNAT2548_LOCUS30874</name>
</gene>
<evidence type="ECO:0000256" key="1">
    <source>
        <dbReference type="SAM" id="MobiDB-lite"/>
    </source>
</evidence>
<sequence>MQRERDVNTVGDQHVAYPAAVLAQLLLLPLANNLDSGAIMGVLPTWPLLTFLVIVMVKGGQWSLWNWDEEWNDAECYMNNLHLLTDEGANRRVPKQRQRGPLTRTEVRKLNQEVWPPMGALSDYYTIRHYLNHDAYLTKKGDQRLRRTSTKPSWTKPYLHKHHVSKRMPERRRKRDHRRPEKKRMTGRTGANGGNTYAALDGNTHNVDGNTLDDYLTRTQPQMRHRNKAGGGRPTTPTRPSGAGESGERMTVLNKNKAVSGWRWWAYPRDRAGDAWFEVQLRDWREERREREEQQQGWVPPTEDNTDTYDQPYNLELHAWNPGLGAQGLQHDGGDHAEHRDDAGYIDTDNQPYNPELHAWNPGPVAHGLQQDGGGHAERGDDAGYIDTDDQPYNPELHAWNPGPGGPELQHDGEGHAQHRDADWPHNPPEHAWNLGPRQREDNANDQADTPHQDPSTAWGSEQAQGEAGEHAQNDENGVQDEENEVQNVGTNDEDAETKQRAWEAYLAQRGQRHSEGGPQQEMPPWFGVAKQAVETEPQDINPPGYPPTARRRVRYMTQEAMDELRARPYRLRWQNERRRYTGSLGTERTKGVRLGASPGLVHRSNTQTPHGQVPGSGSSSSSTAGTQPQWHGWSSWSSWTTGERSGSKHSGGQGPIRQERKARQWADWQQWEQAWHSEWSKQVRHSSGLPMEGAAEEWADLLNRHRHRPTTPQGETEGATDGEEANVQQGANHEAPSSEHALSAGEPDGTPELQQQEQCHESEEQQDLVEEAEDIIDTLLDNLHSHAAGRREDEKDSSTLLQHMVDLQHGKHKDTAREAGLYVNHHVANATQQGDEVAWVQGRKRKRSDRDPENHTDHGDGEDEVKMEDKREGSRGPPSNAAVNANREGASDVDLEEQRRFENETEEERALQEEFEQDRALHEEWVQKTIDDYFADAEEEQPGPSRQRPGRQQEEGAKHHADAITMAFGRWSLGTAAGGGFEIEEDSIREVLTHILNLHPLMAEDGEAPTPHLTLLYQILTTWANTRTVLTQTDTETVERIWLGYLEGLRTAMGVNLAATAAPSGRRTNEENQLRTVNLTGERDSFESEDHNELGDQDVEPDDDAEQKHDEDQNEKEDHTTDEEVMEREEEEQPLGPVEHLGRHSVWTTPPGGPTQATRPRRGARPWPNCLLRPGHRPLKQGETLDYGSFVREATEWRRLAALREERKAAVEATPTSTSSSSGLPSAYYVKPEDQQPGGPLQGGQVENQHTGEATLTSTPTSSSLPAGLGMAGNLLTGGQCQGVPNTQMDEPLADEDGAEAFLGGQTEGDPC</sequence>
<feature type="compositionally biased region" description="Low complexity" evidence="1">
    <location>
        <begin position="1256"/>
        <end position="1267"/>
    </location>
</feature>
<feature type="compositionally biased region" description="Low complexity" evidence="1">
    <location>
        <begin position="1212"/>
        <end position="1223"/>
    </location>
</feature>
<feature type="compositionally biased region" description="Basic and acidic residues" evidence="1">
    <location>
        <begin position="849"/>
        <end position="860"/>
    </location>
</feature>
<feature type="compositionally biased region" description="Basic and acidic residues" evidence="1">
    <location>
        <begin position="1107"/>
        <end position="1120"/>
    </location>
</feature>
<organism evidence="2 3">
    <name type="scientific">Symbiodinium natans</name>
    <dbReference type="NCBI Taxonomy" id="878477"/>
    <lineage>
        <taxon>Eukaryota</taxon>
        <taxon>Sar</taxon>
        <taxon>Alveolata</taxon>
        <taxon>Dinophyceae</taxon>
        <taxon>Suessiales</taxon>
        <taxon>Symbiodiniaceae</taxon>
        <taxon>Symbiodinium</taxon>
    </lineage>
</organism>
<feature type="compositionally biased region" description="Polar residues" evidence="1">
    <location>
        <begin position="445"/>
        <end position="464"/>
    </location>
</feature>